<proteinExistence type="predicted"/>
<dbReference type="RefSeq" id="WP_092045583.1">
    <property type="nucleotide sequence ID" value="NZ_FOTK01000041.1"/>
</dbReference>
<evidence type="ECO:0000313" key="1">
    <source>
        <dbReference type="EMBL" id="SFM62401.1"/>
    </source>
</evidence>
<protein>
    <submittedName>
        <fullName evidence="1">Uncharacterized protein</fullName>
    </submittedName>
</protein>
<dbReference type="STRING" id="582667.SAMN05192568_104159"/>
<evidence type="ECO:0000313" key="2">
    <source>
        <dbReference type="Proteomes" id="UP000199048"/>
    </source>
</evidence>
<organism evidence="1 2">
    <name type="scientific">Methylobacterium pseudosasicola</name>
    <dbReference type="NCBI Taxonomy" id="582667"/>
    <lineage>
        <taxon>Bacteria</taxon>
        <taxon>Pseudomonadati</taxon>
        <taxon>Pseudomonadota</taxon>
        <taxon>Alphaproteobacteria</taxon>
        <taxon>Hyphomicrobiales</taxon>
        <taxon>Methylobacteriaceae</taxon>
        <taxon>Methylobacterium</taxon>
    </lineage>
</organism>
<gene>
    <name evidence="1" type="ORF">SAMN05192568_104159</name>
</gene>
<sequence length="76" mass="7969">MPLARAIIGTLGGIPRALALAETEVADLYAVATALQAAHNAVMDVALDVIALEEGRRLVAERRRPVSSHREGGPAE</sequence>
<reference evidence="2" key="1">
    <citation type="submission" date="2016-10" db="EMBL/GenBank/DDBJ databases">
        <authorList>
            <person name="Varghese N."/>
            <person name="Submissions S."/>
        </authorList>
    </citation>
    <scope>NUCLEOTIDE SEQUENCE [LARGE SCALE GENOMIC DNA]</scope>
    <source>
        <strain evidence="2">BL36</strain>
    </source>
</reference>
<dbReference type="EMBL" id="FOTK01000041">
    <property type="protein sequence ID" value="SFM62401.1"/>
    <property type="molecule type" value="Genomic_DNA"/>
</dbReference>
<dbReference type="Proteomes" id="UP000199048">
    <property type="component" value="Unassembled WGS sequence"/>
</dbReference>
<keyword evidence="2" id="KW-1185">Reference proteome</keyword>
<name>A0A1I4SDK3_9HYPH</name>
<dbReference type="OrthoDB" id="9906914at2"/>
<dbReference type="AlphaFoldDB" id="A0A1I4SDK3"/>
<accession>A0A1I4SDK3</accession>